<dbReference type="Proteomes" id="UP000030351">
    <property type="component" value="Unassembled WGS sequence"/>
</dbReference>
<dbReference type="EMBL" id="JRUQ01000010">
    <property type="protein sequence ID" value="KGT95604.1"/>
    <property type="molecule type" value="Genomic_DNA"/>
</dbReference>
<sequence length="357" mass="37794">LSLVVKETLADEADGDAVTVWYTVSGSTSDKADYTVSITASLPAPTVAEANDSAMTIDPADVTGGITVIIPASANLVTGDTVSASVSTAADGTTTTADHTVTAAEAGKALSLVVKETLADEADGDAVTVWYTVAGVKSASALYEIGHSGEDISNVVPVAVEATGKNGTLLQQVDYYRLDSLTIKVPSYRGMASGDTVKIYWVGRAYTYGSNITTVSVIGDIDIPIPRMEFIDTIGYKASVYFTVKKSGSSSEIKSSTLYLDVEGQSLDLKAPDVSDDLKTVTVTYTGMSSEDMVEVRVVGKYTNDTPLAEGDEKTKKIIFHVDSSWLETNEYGYLLYNYAVGVNGGEYQFSQVSRVK</sequence>
<dbReference type="AlphaFoldDB" id="A0A0A3ZCU1"/>
<dbReference type="RefSeq" id="WP_034888149.1">
    <property type="nucleotide sequence ID" value="NZ_JRUQ01000010.1"/>
</dbReference>
<evidence type="ECO:0008006" key="3">
    <source>
        <dbReference type="Google" id="ProtNLM"/>
    </source>
</evidence>
<reference evidence="1 2" key="1">
    <citation type="submission" date="2014-10" db="EMBL/GenBank/DDBJ databases">
        <title>Genome sequence of Erwinia typographi M043b.</title>
        <authorList>
            <person name="Chan K.-G."/>
            <person name="Tan W.-S."/>
        </authorList>
    </citation>
    <scope>NUCLEOTIDE SEQUENCE [LARGE SCALE GENOMIC DNA]</scope>
    <source>
        <strain evidence="1 2">M043b</strain>
    </source>
</reference>
<evidence type="ECO:0000313" key="2">
    <source>
        <dbReference type="Proteomes" id="UP000030351"/>
    </source>
</evidence>
<dbReference type="eggNOG" id="COG5492">
    <property type="taxonomic scope" value="Bacteria"/>
</dbReference>
<feature type="non-terminal residue" evidence="1">
    <location>
        <position position="1"/>
    </location>
</feature>
<accession>A0A0A3ZCU1</accession>
<protein>
    <recommendedName>
        <fullName evidence="3">Big-1 domain-containing protein</fullName>
    </recommendedName>
</protein>
<organism evidence="1 2">
    <name type="scientific">Erwinia typographi</name>
    <dbReference type="NCBI Taxonomy" id="371042"/>
    <lineage>
        <taxon>Bacteria</taxon>
        <taxon>Pseudomonadati</taxon>
        <taxon>Pseudomonadota</taxon>
        <taxon>Gammaproteobacteria</taxon>
        <taxon>Enterobacterales</taxon>
        <taxon>Erwiniaceae</taxon>
        <taxon>Erwinia</taxon>
    </lineage>
</organism>
<keyword evidence="2" id="KW-1185">Reference proteome</keyword>
<name>A0A0A3ZCU1_9GAMM</name>
<proteinExistence type="predicted"/>
<gene>
    <name evidence="1" type="ORF">NG99_02675</name>
</gene>
<comment type="caution">
    <text evidence="1">The sequence shown here is derived from an EMBL/GenBank/DDBJ whole genome shotgun (WGS) entry which is preliminary data.</text>
</comment>
<evidence type="ECO:0000313" key="1">
    <source>
        <dbReference type="EMBL" id="KGT95604.1"/>
    </source>
</evidence>